<proteinExistence type="predicted"/>
<evidence type="ECO:0000259" key="5">
    <source>
        <dbReference type="PROSITE" id="PS51007"/>
    </source>
</evidence>
<dbReference type="EMBL" id="CP035733">
    <property type="protein sequence ID" value="QGY79514.1"/>
    <property type="molecule type" value="Genomic_DNA"/>
</dbReference>
<accession>A0A6I6L4M7</accession>
<dbReference type="GO" id="GO:0009055">
    <property type="term" value="F:electron transfer activity"/>
    <property type="evidence" value="ECO:0007669"/>
    <property type="project" value="InterPro"/>
</dbReference>
<dbReference type="InterPro" id="IPR036909">
    <property type="entry name" value="Cyt_c-like_dom_sf"/>
</dbReference>
<evidence type="ECO:0000256" key="3">
    <source>
        <dbReference type="ARBA" id="ARBA00023004"/>
    </source>
</evidence>
<dbReference type="RefSeq" id="WP_158897855.1">
    <property type="nucleotide sequence ID" value="NZ_CP035733.1"/>
</dbReference>
<keyword evidence="1 4" id="KW-0349">Heme</keyword>
<dbReference type="PROSITE" id="PS51007">
    <property type="entry name" value="CYTC"/>
    <property type="match status" value="1"/>
</dbReference>
<dbReference type="AlphaFoldDB" id="A0A6I6L4M7"/>
<gene>
    <name evidence="6" type="ORF">EUU25_02090</name>
</gene>
<dbReference type="SUPFAM" id="SSF46626">
    <property type="entry name" value="Cytochrome c"/>
    <property type="match status" value="1"/>
</dbReference>
<organism evidence="6 7">
    <name type="scientific">Sphingorhabdus lacus</name>
    <dbReference type="NCBI Taxonomy" id="392610"/>
    <lineage>
        <taxon>Bacteria</taxon>
        <taxon>Pseudomonadati</taxon>
        <taxon>Pseudomonadota</taxon>
        <taxon>Alphaproteobacteria</taxon>
        <taxon>Sphingomonadales</taxon>
        <taxon>Sphingomonadaceae</taxon>
        <taxon>Sphingorhabdus</taxon>
    </lineage>
</organism>
<protein>
    <recommendedName>
        <fullName evidence="5">Cytochrome c domain-containing protein</fullName>
    </recommendedName>
</protein>
<dbReference type="Proteomes" id="UP000428803">
    <property type="component" value="Chromosome"/>
</dbReference>
<evidence type="ECO:0000313" key="6">
    <source>
        <dbReference type="EMBL" id="QGY79514.1"/>
    </source>
</evidence>
<reference evidence="7" key="1">
    <citation type="submission" date="2019-01" db="EMBL/GenBank/DDBJ databases">
        <title>Sphingorhabdus lacus sp.nov., isolated from an oligotrophic freshwater lake.</title>
        <authorList>
            <person name="Park M."/>
        </authorList>
    </citation>
    <scope>NUCLEOTIDE SEQUENCE [LARGE SCALE GENOMIC DNA]</scope>
    <source>
        <strain evidence="7">IMCC1753</strain>
    </source>
</reference>
<evidence type="ECO:0000256" key="2">
    <source>
        <dbReference type="ARBA" id="ARBA00022723"/>
    </source>
</evidence>
<evidence type="ECO:0000256" key="4">
    <source>
        <dbReference type="PROSITE-ProRule" id="PRU00433"/>
    </source>
</evidence>
<keyword evidence="3 4" id="KW-0408">Iron</keyword>
<feature type="domain" description="Cytochrome c" evidence="5">
    <location>
        <begin position="40"/>
        <end position="163"/>
    </location>
</feature>
<dbReference type="KEGG" id="slaa:EUU25_02090"/>
<evidence type="ECO:0000256" key="1">
    <source>
        <dbReference type="ARBA" id="ARBA00022617"/>
    </source>
</evidence>
<sequence>MAASPSDVLQSLWWTAPGHEMVAATKQPSACLSYSETDAKMVYAGQALFNTPALLGGQAAKANISCASCHANGRDNPHFFVQGLSKEPGTADVTSAFFSLARANAVADAAHIPDLAQPGKISRADNDPALERFIRTLIVEEFSGKEPNATTLSALAHYVRSIRNCEGGGLQSRSVRDQIALIDAAFEGLQRPSDAATTQLLIRTVRHQLGLINERYPGARFAAQRQALLNSSRHLETLGEESDIALRAVALAAWRHDFKADFVPGLIAAERHSLYNERVFSAALKKAR</sequence>
<name>A0A6I6L4M7_9SPHN</name>
<dbReference type="GO" id="GO:0020037">
    <property type="term" value="F:heme binding"/>
    <property type="evidence" value="ECO:0007669"/>
    <property type="project" value="InterPro"/>
</dbReference>
<dbReference type="InterPro" id="IPR009056">
    <property type="entry name" value="Cyt_c-like_dom"/>
</dbReference>
<dbReference type="OrthoDB" id="9805202at2"/>
<keyword evidence="2 4" id="KW-0479">Metal-binding</keyword>
<evidence type="ECO:0000313" key="7">
    <source>
        <dbReference type="Proteomes" id="UP000428803"/>
    </source>
</evidence>
<keyword evidence="7" id="KW-1185">Reference proteome</keyword>
<dbReference type="GO" id="GO:0046872">
    <property type="term" value="F:metal ion binding"/>
    <property type="evidence" value="ECO:0007669"/>
    <property type="project" value="UniProtKB-KW"/>
</dbReference>